<dbReference type="EMBL" id="VFBM01000001">
    <property type="protein sequence ID" value="TNX94018.1"/>
    <property type="molecule type" value="Genomic_DNA"/>
</dbReference>
<proteinExistence type="predicted"/>
<dbReference type="Pfam" id="PF07290">
    <property type="entry name" value="YqiJ_OB"/>
    <property type="match status" value="1"/>
</dbReference>
<feature type="transmembrane region" description="Helical" evidence="1">
    <location>
        <begin position="90"/>
        <end position="112"/>
    </location>
</feature>
<protein>
    <submittedName>
        <fullName evidence="3">DUF1449 family protein</fullName>
    </submittedName>
</protein>
<keyword evidence="1" id="KW-1133">Transmembrane helix</keyword>
<evidence type="ECO:0000256" key="1">
    <source>
        <dbReference type="SAM" id="Phobius"/>
    </source>
</evidence>
<reference evidence="3 4" key="1">
    <citation type="submission" date="2019-06" db="EMBL/GenBank/DDBJ databases">
        <title>Genome of Acinetobacter radioresistens APH1, a phenol degrading strain.</title>
        <authorList>
            <person name="Liu Y."/>
        </authorList>
    </citation>
    <scope>NUCLEOTIDE SEQUENCE [LARGE SCALE GENOMIC DNA]</scope>
    <source>
        <strain evidence="3 4">APH1</strain>
    </source>
</reference>
<name>A0A8H2K181_ACIRA</name>
<evidence type="ECO:0000259" key="2">
    <source>
        <dbReference type="Pfam" id="PF07290"/>
    </source>
</evidence>
<keyword evidence="1" id="KW-0472">Membrane</keyword>
<comment type="caution">
    <text evidence="3">The sequence shown here is derived from an EMBL/GenBank/DDBJ whole genome shotgun (WGS) entry which is preliminary data.</text>
</comment>
<dbReference type="RefSeq" id="WP_005014650.1">
    <property type="nucleotide sequence ID" value="NZ_BKVS01000010.1"/>
</dbReference>
<gene>
    <name evidence="3" type="ORF">FHY67_00715</name>
</gene>
<sequence>MAALLLNYYLMPFNVSLLALVLLSMAETIGMQFGFRPSDLLKRFIPVWISNSPLFDVKFSKVLIFVFLLMNFSFAGYFLQFVYFANQQQLISPFYIILPALIIAIFFTMFMIHCLDQVIKPKLNQKNTSLLGRLATISSGSARPGFSAQARVRDEFGQLHYVQVEPEFGELEFQSQVILIRFKKSHYMAKKISESNRLFNPEL</sequence>
<feature type="transmembrane region" description="Helical" evidence="1">
    <location>
        <begin position="6"/>
        <end position="26"/>
    </location>
</feature>
<dbReference type="InterPro" id="IPR010840">
    <property type="entry name" value="YqiJ_OB"/>
</dbReference>
<evidence type="ECO:0000313" key="4">
    <source>
        <dbReference type="Proteomes" id="UP000314285"/>
    </source>
</evidence>
<dbReference type="Proteomes" id="UP000314285">
    <property type="component" value="Unassembled WGS sequence"/>
</dbReference>
<organism evidence="3 4">
    <name type="scientific">Acinetobacter radioresistens</name>
    <dbReference type="NCBI Taxonomy" id="40216"/>
    <lineage>
        <taxon>Bacteria</taxon>
        <taxon>Pseudomonadati</taxon>
        <taxon>Pseudomonadota</taxon>
        <taxon>Gammaproteobacteria</taxon>
        <taxon>Moraxellales</taxon>
        <taxon>Moraxellaceae</taxon>
        <taxon>Acinetobacter</taxon>
    </lineage>
</organism>
<keyword evidence="1" id="KW-0812">Transmembrane</keyword>
<evidence type="ECO:0000313" key="3">
    <source>
        <dbReference type="EMBL" id="TNX94018.1"/>
    </source>
</evidence>
<feature type="domain" description="Inner membrane protein YqiJ OB-fold" evidence="2">
    <location>
        <begin position="129"/>
        <end position="189"/>
    </location>
</feature>
<dbReference type="AlphaFoldDB" id="A0A8H2K181"/>
<dbReference type="GeneID" id="56305547"/>
<accession>A0A8H2K181</accession>
<feature type="transmembrane region" description="Helical" evidence="1">
    <location>
        <begin position="62"/>
        <end position="84"/>
    </location>
</feature>
<dbReference type="KEGG" id="arj:DOM24_05550"/>